<proteinExistence type="predicted"/>
<feature type="transmembrane region" description="Helical" evidence="1">
    <location>
        <begin position="236"/>
        <end position="252"/>
    </location>
</feature>
<comment type="caution">
    <text evidence="2">The sequence shown here is derived from an EMBL/GenBank/DDBJ whole genome shotgun (WGS) entry which is preliminary data.</text>
</comment>
<organism evidence="2 3">
    <name type="scientific">Phytophthora citrophthora</name>
    <dbReference type="NCBI Taxonomy" id="4793"/>
    <lineage>
        <taxon>Eukaryota</taxon>
        <taxon>Sar</taxon>
        <taxon>Stramenopiles</taxon>
        <taxon>Oomycota</taxon>
        <taxon>Peronosporomycetes</taxon>
        <taxon>Peronosporales</taxon>
        <taxon>Peronosporaceae</taxon>
        <taxon>Phytophthora</taxon>
    </lineage>
</organism>
<reference evidence="2" key="1">
    <citation type="submission" date="2023-08" db="EMBL/GenBank/DDBJ databases">
        <title>Reference Genome Resource for the Citrus Pathogen Phytophthora citrophthora.</title>
        <authorList>
            <person name="Moller H."/>
            <person name="Coetzee B."/>
            <person name="Rose L.J."/>
            <person name="Van Niekerk J.M."/>
        </authorList>
    </citation>
    <scope>NUCLEOTIDE SEQUENCE</scope>
    <source>
        <strain evidence="2">STE-U-9442</strain>
    </source>
</reference>
<sequence length="599" mass="67537">MSQGLISIQNWSDSRQIMKLEVSGQNGHLSFFSRLQHKLEGFWYRSQIGHRSEYSVERLLSLRDYCLRTSVARVVVICFLAPVPALLTALAIDCIPLKPPSEGWKTNYTLWIRLFLAMLIEAMGVLFQVRAVINPGTISSSGGVKIAITTAGLSVLTMVIFAVLWEFPTPFGYVLVIGPYVLYFSISTVLVVGRQTLIQSPTLRQQFKSQFIIVASQGLVGMCYPAFSAVFNRLSGTQQTLLIFVMPMIKFFTKQNIANAAKSYHEYVGPVVVFSVDLFNVFYVAICMQASKSAMTTLVIMISDTFHVILALRDMFPRKTSRVIPNRQIETQLTHYLEDLPKLLEQKFHDGRSLDRIRVFAPFPLPLSNSSRKCMSEMTATRRLTQGEITRCSKESTKQTSGPSLKDFPMPTLPEAKQNQIVPAIVVETKISSSDNLDKDSRNITKFVVHDGLQILFHSEYILLAEYIEFMVPMLYALYLSVLYHLPVAAFYPHSASMTSQKLRSTVTNVLVYGMIEFAAFGVLLVLLKRKLGFLPLYQLAFVLETQAPALQGHLFVWTITILHLTLNRSSFGVWYPIAFFLDGRWKGSSKYARGSGVR</sequence>
<dbReference type="AlphaFoldDB" id="A0AAD9LLQ2"/>
<protein>
    <recommendedName>
        <fullName evidence="4">Transmembrane protein</fullName>
    </recommendedName>
</protein>
<feature type="transmembrane region" description="Helical" evidence="1">
    <location>
        <begin position="145"/>
        <end position="165"/>
    </location>
</feature>
<name>A0AAD9LLQ2_9STRA</name>
<feature type="transmembrane region" description="Helical" evidence="1">
    <location>
        <begin position="470"/>
        <end position="490"/>
    </location>
</feature>
<gene>
    <name evidence="2" type="ORF">P3T76_007379</name>
</gene>
<feature type="transmembrane region" description="Helical" evidence="1">
    <location>
        <begin position="292"/>
        <end position="312"/>
    </location>
</feature>
<keyword evidence="1" id="KW-0812">Transmembrane</keyword>
<evidence type="ECO:0000313" key="2">
    <source>
        <dbReference type="EMBL" id="KAK1941513.1"/>
    </source>
</evidence>
<feature type="transmembrane region" description="Helical" evidence="1">
    <location>
        <begin position="171"/>
        <end position="191"/>
    </location>
</feature>
<dbReference type="EMBL" id="JASMQC010000012">
    <property type="protein sequence ID" value="KAK1941513.1"/>
    <property type="molecule type" value="Genomic_DNA"/>
</dbReference>
<keyword evidence="1" id="KW-1133">Transmembrane helix</keyword>
<keyword evidence="3" id="KW-1185">Reference proteome</keyword>
<feature type="transmembrane region" description="Helical" evidence="1">
    <location>
        <begin position="211"/>
        <end position="230"/>
    </location>
</feature>
<feature type="transmembrane region" description="Helical" evidence="1">
    <location>
        <begin position="112"/>
        <end position="133"/>
    </location>
</feature>
<feature type="transmembrane region" description="Helical" evidence="1">
    <location>
        <begin position="71"/>
        <end position="92"/>
    </location>
</feature>
<evidence type="ECO:0000313" key="3">
    <source>
        <dbReference type="Proteomes" id="UP001259832"/>
    </source>
</evidence>
<evidence type="ECO:0008006" key="4">
    <source>
        <dbReference type="Google" id="ProtNLM"/>
    </source>
</evidence>
<dbReference type="Proteomes" id="UP001259832">
    <property type="component" value="Unassembled WGS sequence"/>
</dbReference>
<feature type="transmembrane region" description="Helical" evidence="1">
    <location>
        <begin position="264"/>
        <end position="286"/>
    </location>
</feature>
<evidence type="ECO:0000256" key="1">
    <source>
        <dbReference type="SAM" id="Phobius"/>
    </source>
</evidence>
<accession>A0AAD9LLQ2</accession>
<keyword evidence="1" id="KW-0472">Membrane</keyword>
<feature type="transmembrane region" description="Helical" evidence="1">
    <location>
        <begin position="510"/>
        <end position="528"/>
    </location>
</feature>